<proteinExistence type="predicted"/>
<evidence type="ECO:0000313" key="1">
    <source>
        <dbReference type="EMBL" id="KIN99511.1"/>
    </source>
</evidence>
<accession>A0A0C3JPT4</accession>
<name>A0A0C3JPT4_PISTI</name>
<gene>
    <name evidence="1" type="ORF">M404DRAFT_1004616</name>
</gene>
<dbReference type="Proteomes" id="UP000054217">
    <property type="component" value="Unassembled WGS sequence"/>
</dbReference>
<sequence>MPQLVTQKLVLDSDLDKFELEALKAEEECRLAEARFQPWRASFQETRESTMTASCETAAEAKRVNVDFIQSLPYFTHLRCLL</sequence>
<dbReference type="HOGENOM" id="CLU_2559233_0_0_1"/>
<dbReference type="InParanoid" id="A0A0C3JPT4"/>
<organism evidence="1 2">
    <name type="scientific">Pisolithus tinctorius Marx 270</name>
    <dbReference type="NCBI Taxonomy" id="870435"/>
    <lineage>
        <taxon>Eukaryota</taxon>
        <taxon>Fungi</taxon>
        <taxon>Dikarya</taxon>
        <taxon>Basidiomycota</taxon>
        <taxon>Agaricomycotina</taxon>
        <taxon>Agaricomycetes</taxon>
        <taxon>Agaricomycetidae</taxon>
        <taxon>Boletales</taxon>
        <taxon>Sclerodermatineae</taxon>
        <taxon>Pisolithaceae</taxon>
        <taxon>Pisolithus</taxon>
    </lineage>
</organism>
<dbReference type="EMBL" id="KN832004">
    <property type="protein sequence ID" value="KIN99511.1"/>
    <property type="molecule type" value="Genomic_DNA"/>
</dbReference>
<evidence type="ECO:0000313" key="2">
    <source>
        <dbReference type="Proteomes" id="UP000054217"/>
    </source>
</evidence>
<protein>
    <submittedName>
        <fullName evidence="1">Uncharacterized protein</fullName>
    </submittedName>
</protein>
<dbReference type="AlphaFoldDB" id="A0A0C3JPT4"/>
<reference evidence="2" key="2">
    <citation type="submission" date="2015-01" db="EMBL/GenBank/DDBJ databases">
        <title>Evolutionary Origins and Diversification of the Mycorrhizal Mutualists.</title>
        <authorList>
            <consortium name="DOE Joint Genome Institute"/>
            <consortium name="Mycorrhizal Genomics Consortium"/>
            <person name="Kohler A."/>
            <person name="Kuo A."/>
            <person name="Nagy L.G."/>
            <person name="Floudas D."/>
            <person name="Copeland A."/>
            <person name="Barry K.W."/>
            <person name="Cichocki N."/>
            <person name="Veneault-Fourrey C."/>
            <person name="LaButti K."/>
            <person name="Lindquist E.A."/>
            <person name="Lipzen A."/>
            <person name="Lundell T."/>
            <person name="Morin E."/>
            <person name="Murat C."/>
            <person name="Riley R."/>
            <person name="Ohm R."/>
            <person name="Sun H."/>
            <person name="Tunlid A."/>
            <person name="Henrissat B."/>
            <person name="Grigoriev I.V."/>
            <person name="Hibbett D.S."/>
            <person name="Martin F."/>
        </authorList>
    </citation>
    <scope>NUCLEOTIDE SEQUENCE [LARGE SCALE GENOMIC DNA]</scope>
    <source>
        <strain evidence="2">Marx 270</strain>
    </source>
</reference>
<reference evidence="1 2" key="1">
    <citation type="submission" date="2014-04" db="EMBL/GenBank/DDBJ databases">
        <authorList>
            <consortium name="DOE Joint Genome Institute"/>
            <person name="Kuo A."/>
            <person name="Kohler A."/>
            <person name="Costa M.D."/>
            <person name="Nagy L.G."/>
            <person name="Floudas D."/>
            <person name="Copeland A."/>
            <person name="Barry K.W."/>
            <person name="Cichocki N."/>
            <person name="Veneault-Fourrey C."/>
            <person name="LaButti K."/>
            <person name="Lindquist E.A."/>
            <person name="Lipzen A."/>
            <person name="Lundell T."/>
            <person name="Morin E."/>
            <person name="Murat C."/>
            <person name="Sun H."/>
            <person name="Tunlid A."/>
            <person name="Henrissat B."/>
            <person name="Grigoriev I.V."/>
            <person name="Hibbett D.S."/>
            <person name="Martin F."/>
            <person name="Nordberg H.P."/>
            <person name="Cantor M.N."/>
            <person name="Hua S.X."/>
        </authorList>
    </citation>
    <scope>NUCLEOTIDE SEQUENCE [LARGE SCALE GENOMIC DNA]</scope>
    <source>
        <strain evidence="1 2">Marx 270</strain>
    </source>
</reference>
<keyword evidence="2" id="KW-1185">Reference proteome</keyword>